<evidence type="ECO:0000256" key="3">
    <source>
        <dbReference type="ARBA" id="ARBA00022630"/>
    </source>
</evidence>
<dbReference type="InterPro" id="IPR003382">
    <property type="entry name" value="Flavoprotein"/>
</dbReference>
<keyword evidence="4" id="KW-0288">FMN</keyword>
<dbReference type="InterPro" id="IPR002830">
    <property type="entry name" value="UbiD"/>
</dbReference>
<feature type="compositionally biased region" description="Low complexity" evidence="8">
    <location>
        <begin position="144"/>
        <end position="155"/>
    </location>
</feature>
<keyword evidence="5" id="KW-0808">Transferase</keyword>
<evidence type="ECO:0000259" key="10">
    <source>
        <dbReference type="Pfam" id="PF02441"/>
    </source>
</evidence>
<dbReference type="FunFam" id="3.40.1670.10:FF:000003">
    <property type="entry name" value="Phenolic acid decarboxylase"/>
    <property type="match status" value="1"/>
</dbReference>
<dbReference type="NCBIfam" id="NF041204">
    <property type="entry name" value="VdcC"/>
    <property type="match status" value="1"/>
</dbReference>
<evidence type="ECO:0000259" key="9">
    <source>
        <dbReference type="Pfam" id="PF01977"/>
    </source>
</evidence>
<evidence type="ECO:0000256" key="7">
    <source>
        <dbReference type="ARBA" id="ARBA00079372"/>
    </source>
</evidence>
<accession>A0A499UXI3</accession>
<feature type="domain" description="3-octaprenyl-4-hydroxybenzoate carboxy-lyase-like C-terminal" evidence="12">
    <location>
        <begin position="450"/>
        <end position="573"/>
    </location>
</feature>
<keyword evidence="2" id="KW-0637">Prenyltransferase</keyword>
<comment type="similarity">
    <text evidence="1">Belongs to the UbiD family.</text>
</comment>
<dbReference type="InterPro" id="IPR004507">
    <property type="entry name" value="UbiX-like"/>
</dbReference>
<evidence type="ECO:0000256" key="4">
    <source>
        <dbReference type="ARBA" id="ARBA00022643"/>
    </source>
</evidence>
<dbReference type="GO" id="GO:0008694">
    <property type="term" value="F:4-hydroxy-3-polyprenylbenzoate decarboxylase activity"/>
    <property type="evidence" value="ECO:0007669"/>
    <property type="project" value="TreeGrafter"/>
</dbReference>
<dbReference type="Pfam" id="PF20696">
    <property type="entry name" value="UbiD_C"/>
    <property type="match status" value="1"/>
</dbReference>
<evidence type="ECO:0000259" key="12">
    <source>
        <dbReference type="Pfam" id="PF20696"/>
    </source>
</evidence>
<dbReference type="GO" id="GO:0004659">
    <property type="term" value="F:prenyltransferase activity"/>
    <property type="evidence" value="ECO:0007669"/>
    <property type="project" value="UniProtKB-KW"/>
</dbReference>
<dbReference type="Gene3D" id="3.40.1670.10">
    <property type="entry name" value="UbiD C-terminal domain-like"/>
    <property type="match status" value="1"/>
</dbReference>
<evidence type="ECO:0000256" key="6">
    <source>
        <dbReference type="ARBA" id="ARBA00072018"/>
    </source>
</evidence>
<dbReference type="Pfam" id="PF20695">
    <property type="entry name" value="UbiD_N"/>
    <property type="match status" value="1"/>
</dbReference>
<feature type="region of interest" description="Disordered" evidence="8">
    <location>
        <begin position="106"/>
        <end position="177"/>
    </location>
</feature>
<name>A0A499UXI3_9ACTN</name>
<dbReference type="PANTHER" id="PTHR30108:SF17">
    <property type="entry name" value="FERULIC ACID DECARBOXYLASE 1"/>
    <property type="match status" value="1"/>
</dbReference>
<feature type="domain" description="3-octaprenyl-4-hydroxybenzoate carboxy-lyase-like Rift-related" evidence="9">
    <location>
        <begin position="247"/>
        <end position="444"/>
    </location>
</feature>
<sequence length="609" mass="67453">MIIAPCSMKTLAGIRAGYADGLVGRAADVVLKERRRLVLVPRETPLSEIHLENMLALSRMGVRMVPPMPAFYNHPRSVDDIVDHLTARLLDQFDLPAPAAKRWEGMRAARGPKPTAADSPPPDFPRPRPTPTWSSHGLRRLPRLSRYPPERGSAAAHRRRGDAGAGHRRRRERRPRLGGHAPALYFDHVKGFTDARIALNVHGSWANHALALGLPKETGTKEQVEEFIRRWDTFPVAPEWRENPLWAENTLEGEDADIFRVLPLIRLNDGDGGFYIDKAAVVSKDPADPEHSGKQNVGIYRIEVKGRRTLAIQPVPMHDIAQHLHTAEERGEDLPVAITLGNEPVISIVASTPMEYEQNEYELAGALRGAPAPVSRAPLTGLPVPWGSEVVIEGVIEGRKREIEGPFGEFTGHYSGGRNMPVIRVDRISYRTDPIFEHLYLGMPWTEVDYLIAANTCVPLYKQLRRDFPEVQAVNAMYTHGLVVIVSTKKRYGGFAKAVGMRVLTTPHGLGYAATVIVVDEDVDPFNLPQVMWALSTKMNPAGDLVQIPNLSVLELAPQAVTPGITDKLIIDATTPVAPDRRGTYGTQVRDLPETAEWLARLQKLTAAR</sequence>
<keyword evidence="3" id="KW-0285">Flavoprotein</keyword>
<evidence type="ECO:0000256" key="1">
    <source>
        <dbReference type="ARBA" id="ARBA00010021"/>
    </source>
</evidence>
<dbReference type="InterPro" id="IPR049383">
    <property type="entry name" value="UbiD-like_N"/>
</dbReference>
<evidence type="ECO:0000313" key="14">
    <source>
        <dbReference type="Proteomes" id="UP000463951"/>
    </source>
</evidence>
<feature type="domain" description="3-octaprenyl-4-hydroxybenzoate carboxy-lyase-like N-terminal" evidence="11">
    <location>
        <begin position="179"/>
        <end position="225"/>
    </location>
</feature>
<dbReference type="InterPro" id="IPR053417">
    <property type="entry name" value="PAD_UbiD-like"/>
</dbReference>
<dbReference type="AlphaFoldDB" id="A0A499UXI3"/>
<reference evidence="13 14" key="1">
    <citation type="journal article" date="2020" name="Int. J. Syst. Evol. Microbiol.">
        <title>Reclassification of Streptomyces castelarensis and Streptomyces sporoclivatus as later heterotypic synonyms of Streptomyces antimycoticus.</title>
        <authorList>
            <person name="Komaki H."/>
            <person name="Tamura T."/>
        </authorList>
    </citation>
    <scope>NUCLEOTIDE SEQUENCE [LARGE SCALE GENOMIC DNA]</scope>
    <source>
        <strain evidence="13 14">NBRC 100767</strain>
    </source>
</reference>
<dbReference type="Pfam" id="PF02441">
    <property type="entry name" value="Flavoprotein"/>
    <property type="match status" value="1"/>
</dbReference>
<feature type="compositionally biased region" description="Basic residues" evidence="8">
    <location>
        <begin position="156"/>
        <end position="177"/>
    </location>
</feature>
<evidence type="ECO:0000259" key="11">
    <source>
        <dbReference type="Pfam" id="PF20695"/>
    </source>
</evidence>
<evidence type="ECO:0000256" key="2">
    <source>
        <dbReference type="ARBA" id="ARBA00022602"/>
    </source>
</evidence>
<dbReference type="Pfam" id="PF01977">
    <property type="entry name" value="UbiD"/>
    <property type="match status" value="1"/>
</dbReference>
<dbReference type="InterPro" id="IPR049381">
    <property type="entry name" value="UbiD-like_C"/>
</dbReference>
<dbReference type="InterPro" id="IPR036551">
    <property type="entry name" value="Flavin_trans-like"/>
</dbReference>
<organism evidence="13 14">
    <name type="scientific">Streptomyces antimycoticus</name>
    <dbReference type="NCBI Taxonomy" id="68175"/>
    <lineage>
        <taxon>Bacteria</taxon>
        <taxon>Bacillati</taxon>
        <taxon>Actinomycetota</taxon>
        <taxon>Actinomycetes</taxon>
        <taxon>Kitasatosporales</taxon>
        <taxon>Streptomycetaceae</taxon>
        <taxon>Streptomyces</taxon>
        <taxon>Streptomyces violaceusniger group</taxon>
    </lineage>
</organism>
<protein>
    <recommendedName>
        <fullName evidence="6">Phenolic acid decarboxylase</fullName>
    </recommendedName>
    <alternativeName>
        <fullName evidence="7">Phenolic acid decarboxylase subunit C</fullName>
    </alternativeName>
</protein>
<dbReference type="Gene3D" id="3.40.50.1950">
    <property type="entry name" value="Flavin prenyltransferase-like"/>
    <property type="match status" value="1"/>
</dbReference>
<evidence type="ECO:0000256" key="8">
    <source>
        <dbReference type="SAM" id="MobiDB-lite"/>
    </source>
</evidence>
<dbReference type="SUPFAM" id="SSF52507">
    <property type="entry name" value="Homo-oligomeric flavin-containing Cys decarboxylases, HFCD"/>
    <property type="match status" value="1"/>
</dbReference>
<dbReference type="GO" id="GO:0006744">
    <property type="term" value="P:ubiquinone biosynthetic process"/>
    <property type="evidence" value="ECO:0007669"/>
    <property type="project" value="TreeGrafter"/>
</dbReference>
<dbReference type="InterPro" id="IPR048304">
    <property type="entry name" value="UbiD_Rift_dom"/>
</dbReference>
<dbReference type="SUPFAM" id="SSF143968">
    <property type="entry name" value="UbiD C-terminal domain-like"/>
    <property type="match status" value="1"/>
</dbReference>
<dbReference type="GO" id="GO:0005829">
    <property type="term" value="C:cytosol"/>
    <property type="evidence" value="ECO:0007669"/>
    <property type="project" value="TreeGrafter"/>
</dbReference>
<dbReference type="EMBL" id="AP019620">
    <property type="protein sequence ID" value="BBJ46694.1"/>
    <property type="molecule type" value="Genomic_DNA"/>
</dbReference>
<proteinExistence type="inferred from homology"/>
<dbReference type="NCBIfam" id="TIGR00148">
    <property type="entry name" value="UbiD family decarboxylase"/>
    <property type="match status" value="1"/>
</dbReference>
<dbReference type="SUPFAM" id="SSF50475">
    <property type="entry name" value="FMN-binding split barrel"/>
    <property type="match status" value="1"/>
</dbReference>
<feature type="compositionally biased region" description="Pro residues" evidence="8">
    <location>
        <begin position="119"/>
        <end position="130"/>
    </location>
</feature>
<dbReference type="NCBIfam" id="TIGR00421">
    <property type="entry name" value="ubiX_pad"/>
    <property type="match status" value="1"/>
</dbReference>
<dbReference type="PANTHER" id="PTHR30108">
    <property type="entry name" value="3-OCTAPRENYL-4-HYDROXYBENZOATE CARBOXY-LYASE-RELATED"/>
    <property type="match status" value="1"/>
</dbReference>
<gene>
    <name evidence="13" type="ORF">SSPO_094120</name>
</gene>
<feature type="domain" description="Flavoprotein" evidence="10">
    <location>
        <begin position="1"/>
        <end position="89"/>
    </location>
</feature>
<dbReference type="Proteomes" id="UP000463951">
    <property type="component" value="Chromosome"/>
</dbReference>
<evidence type="ECO:0000256" key="5">
    <source>
        <dbReference type="ARBA" id="ARBA00022679"/>
    </source>
</evidence>
<evidence type="ECO:0000313" key="13">
    <source>
        <dbReference type="EMBL" id="BBJ46694.1"/>
    </source>
</evidence>